<dbReference type="SUPFAM" id="SSF49695">
    <property type="entry name" value="gamma-Crystallin-like"/>
    <property type="match status" value="1"/>
</dbReference>
<protein>
    <submittedName>
        <fullName evidence="1">Uncharacterized protein</fullName>
    </submittedName>
</protein>
<reference evidence="2" key="3">
    <citation type="journal article" date="2014" name="Nature">
        <title>Elephant shark genome provides unique insights into gnathostome evolution.</title>
        <authorList>
            <consortium name="International Elephant Shark Genome Sequencing Consortium"/>
            <person name="Venkatesh B."/>
            <person name="Lee A.P."/>
            <person name="Ravi V."/>
            <person name="Maurya A.K."/>
            <person name="Lian M.M."/>
            <person name="Swann J.B."/>
            <person name="Ohta Y."/>
            <person name="Flajnik M.F."/>
            <person name="Sutoh Y."/>
            <person name="Kasahara M."/>
            <person name="Hoon S."/>
            <person name="Gangu V."/>
            <person name="Roy S.W."/>
            <person name="Irimia M."/>
            <person name="Korzh V."/>
            <person name="Kondrychyn I."/>
            <person name="Lim Z.W."/>
            <person name="Tay B.H."/>
            <person name="Tohari S."/>
            <person name="Kong K.W."/>
            <person name="Ho S."/>
            <person name="Lorente-Galdos B."/>
            <person name="Quilez J."/>
            <person name="Marques-Bonet T."/>
            <person name="Raney B.J."/>
            <person name="Ingham P.W."/>
            <person name="Tay A."/>
            <person name="Hillier L.W."/>
            <person name="Minx P."/>
            <person name="Boehm T."/>
            <person name="Wilson R.K."/>
            <person name="Brenner S."/>
            <person name="Warren W.C."/>
        </authorList>
    </citation>
    <scope>NUCLEOTIDE SEQUENCE [LARGE SCALE GENOMIC DNA]</scope>
</reference>
<keyword evidence="2" id="KW-1185">Reference proteome</keyword>
<dbReference type="InterPro" id="IPR011024">
    <property type="entry name" value="G_crystallin-like"/>
</dbReference>
<dbReference type="GO" id="GO:0030667">
    <property type="term" value="C:secretory granule membrane"/>
    <property type="evidence" value="ECO:0007669"/>
    <property type="project" value="InterPro"/>
</dbReference>
<dbReference type="GO" id="GO:0006887">
    <property type="term" value="P:exocytosis"/>
    <property type="evidence" value="ECO:0007669"/>
    <property type="project" value="InterPro"/>
</dbReference>
<dbReference type="AlphaFoldDB" id="A0A4W3GV54"/>
<evidence type="ECO:0000313" key="2">
    <source>
        <dbReference type="Proteomes" id="UP000314986"/>
    </source>
</evidence>
<proteinExistence type="predicted"/>
<reference evidence="1" key="4">
    <citation type="submission" date="2025-08" db="UniProtKB">
        <authorList>
            <consortium name="Ensembl"/>
        </authorList>
    </citation>
    <scope>IDENTIFICATION</scope>
</reference>
<reference evidence="2" key="1">
    <citation type="journal article" date="2006" name="Science">
        <title>Ancient noncoding elements conserved in the human genome.</title>
        <authorList>
            <person name="Venkatesh B."/>
            <person name="Kirkness E.F."/>
            <person name="Loh Y.H."/>
            <person name="Halpern A.L."/>
            <person name="Lee A.P."/>
            <person name="Johnson J."/>
            <person name="Dandona N."/>
            <person name="Viswanathan L.D."/>
            <person name="Tay A."/>
            <person name="Venter J.C."/>
            <person name="Strausberg R.L."/>
            <person name="Brenner S."/>
        </authorList>
    </citation>
    <scope>NUCLEOTIDE SEQUENCE [LARGE SCALE GENOMIC DNA]</scope>
</reference>
<dbReference type="InParanoid" id="A0A4W3GV54"/>
<dbReference type="Proteomes" id="UP000314986">
    <property type="component" value="Unassembled WGS sequence"/>
</dbReference>
<organism evidence="1 2">
    <name type="scientific">Callorhinchus milii</name>
    <name type="common">Ghost shark</name>
    <dbReference type="NCBI Taxonomy" id="7868"/>
    <lineage>
        <taxon>Eukaryota</taxon>
        <taxon>Metazoa</taxon>
        <taxon>Chordata</taxon>
        <taxon>Craniata</taxon>
        <taxon>Vertebrata</taxon>
        <taxon>Chondrichthyes</taxon>
        <taxon>Holocephali</taxon>
        <taxon>Chimaeriformes</taxon>
        <taxon>Callorhinchidae</taxon>
        <taxon>Callorhinchus</taxon>
    </lineage>
</organism>
<dbReference type="Pfam" id="PF15138">
    <property type="entry name" value="Syncollin"/>
    <property type="match status" value="1"/>
</dbReference>
<reference evidence="1" key="5">
    <citation type="submission" date="2025-09" db="UniProtKB">
        <authorList>
            <consortium name="Ensembl"/>
        </authorList>
    </citation>
    <scope>IDENTIFICATION</scope>
</reference>
<accession>A0A4W3GV54</accession>
<dbReference type="Ensembl" id="ENSCMIT00000007705.1">
    <property type="protein sequence ID" value="ENSCMIP00000007481.1"/>
    <property type="gene ID" value="ENSCMIG00000004111.1"/>
</dbReference>
<name>A0A4W3GV54_CALMI</name>
<dbReference type="InterPro" id="IPR028137">
    <property type="entry name" value="Syncollin"/>
</dbReference>
<reference evidence="2" key="2">
    <citation type="journal article" date="2007" name="PLoS Biol.">
        <title>Survey sequencing and comparative analysis of the elephant shark (Callorhinchus milii) genome.</title>
        <authorList>
            <person name="Venkatesh B."/>
            <person name="Kirkness E.F."/>
            <person name="Loh Y.H."/>
            <person name="Halpern A.L."/>
            <person name="Lee A.P."/>
            <person name="Johnson J."/>
            <person name="Dandona N."/>
            <person name="Viswanathan L.D."/>
            <person name="Tay A."/>
            <person name="Venter J.C."/>
            <person name="Strausberg R.L."/>
            <person name="Brenner S."/>
        </authorList>
    </citation>
    <scope>NUCLEOTIDE SEQUENCE [LARGE SCALE GENOMIC DNA]</scope>
</reference>
<sequence>LSPPILLAALSLGPPCPTPDNVKAEGKCAFIYKSPPCNEQIRKLNNKTKLLTLNAKWDDSISSVIVATDCRLFVYSKPCFGGSYIVLKGSRNLNNVLRYMPSYQAGNWSNVISSLCCWCD</sequence>
<dbReference type="Gene3D" id="2.60.20.10">
    <property type="entry name" value="Crystallins"/>
    <property type="match status" value="1"/>
</dbReference>
<evidence type="ECO:0000313" key="1">
    <source>
        <dbReference type="Ensembl" id="ENSCMIP00000007481.1"/>
    </source>
</evidence>